<dbReference type="AlphaFoldDB" id="A0A1G9QRE3"/>
<keyword evidence="1" id="KW-0732">Signal</keyword>
<organism evidence="2 3">
    <name type="scientific">Nonomuraea maritima</name>
    <dbReference type="NCBI Taxonomy" id="683260"/>
    <lineage>
        <taxon>Bacteria</taxon>
        <taxon>Bacillati</taxon>
        <taxon>Actinomycetota</taxon>
        <taxon>Actinomycetes</taxon>
        <taxon>Streptosporangiales</taxon>
        <taxon>Streptosporangiaceae</taxon>
        <taxon>Nonomuraea</taxon>
    </lineage>
</organism>
<feature type="signal peptide" evidence="1">
    <location>
        <begin position="1"/>
        <end position="23"/>
    </location>
</feature>
<dbReference type="Proteomes" id="UP000198683">
    <property type="component" value="Unassembled WGS sequence"/>
</dbReference>
<dbReference type="STRING" id="683260.SAMN05421874_14027"/>
<reference evidence="2 3" key="1">
    <citation type="submission" date="2016-10" db="EMBL/GenBank/DDBJ databases">
        <authorList>
            <person name="de Groot N.N."/>
        </authorList>
    </citation>
    <scope>NUCLEOTIDE SEQUENCE [LARGE SCALE GENOMIC DNA]</scope>
    <source>
        <strain evidence="2 3">CGMCC 4.5681</strain>
    </source>
</reference>
<keyword evidence="3" id="KW-1185">Reference proteome</keyword>
<evidence type="ECO:0000313" key="3">
    <source>
        <dbReference type="Proteomes" id="UP000198683"/>
    </source>
</evidence>
<name>A0A1G9QRE3_9ACTN</name>
<dbReference type="EMBL" id="FNFB01000040">
    <property type="protein sequence ID" value="SDM13421.1"/>
    <property type="molecule type" value="Genomic_DNA"/>
</dbReference>
<feature type="chain" id="PRO_5011472719" evidence="1">
    <location>
        <begin position="24"/>
        <end position="134"/>
    </location>
</feature>
<accession>A0A1G9QRE3</accession>
<evidence type="ECO:0000256" key="1">
    <source>
        <dbReference type="SAM" id="SignalP"/>
    </source>
</evidence>
<proteinExistence type="predicted"/>
<evidence type="ECO:0000313" key="2">
    <source>
        <dbReference type="EMBL" id="SDM13421.1"/>
    </source>
</evidence>
<protein>
    <submittedName>
        <fullName evidence="2">Uncharacterized protein</fullName>
    </submittedName>
</protein>
<sequence>MTHAMLVIALVLGVVFAHGGACAAVELAEAASYGADAGRLPAGPGSHGADLERLPADPAVHGIGCRHSSLPEHHRHGTEQDCSAGAPAGSPHLTVLLTAIAAAPRAGAAAVPHGSGAGVPLAAPHLRNLCVLRI</sequence>
<gene>
    <name evidence="2" type="ORF">SAMN05421874_14027</name>
</gene>